<evidence type="ECO:0000313" key="6">
    <source>
        <dbReference type="EMBL" id="WAR19492.1"/>
    </source>
</evidence>
<protein>
    <recommendedName>
        <fullName evidence="5">C1q domain-containing protein</fullName>
    </recommendedName>
</protein>
<sequence>MLVAFPEPQCSNYDFQEKILEKTVRMELHIELLEKENKELKNQLLLTQNNYNVDLAAQNARLGEIEAQILANSLNTEKRIAEAAETITEKYTNGTKHKIIFRATLSAQSLALTAGKTAVFDTVHANFGNAYNPINGIFTPPLNGTYVFQFSMGNPTGKPGRLFLKKNAEFIDYVIAGHTSGWNIAGKTAFLYLEVGDIVYVEGTGHIAGTYGVDSIHSSFSGALMHAC</sequence>
<feature type="domain" description="C1q" evidence="5">
    <location>
        <begin position="94"/>
        <end position="228"/>
    </location>
</feature>
<evidence type="ECO:0000256" key="1">
    <source>
        <dbReference type="ARBA" id="ARBA00004613"/>
    </source>
</evidence>
<keyword evidence="8" id="KW-1185">Reference proteome</keyword>
<gene>
    <name evidence="6" type="ORF">MAR_001330</name>
    <name evidence="7" type="ORF">MAR_002773</name>
</gene>
<evidence type="ECO:0000259" key="5">
    <source>
        <dbReference type="PROSITE" id="PS50871"/>
    </source>
</evidence>
<dbReference type="PRINTS" id="PR00007">
    <property type="entry name" value="COMPLEMNTC1Q"/>
</dbReference>
<proteinExistence type="predicted"/>
<evidence type="ECO:0000313" key="8">
    <source>
        <dbReference type="Proteomes" id="UP001164746"/>
    </source>
</evidence>
<dbReference type="InterPro" id="IPR008983">
    <property type="entry name" value="Tumour_necrosis_fac-like_dom"/>
</dbReference>
<dbReference type="Proteomes" id="UP001164746">
    <property type="component" value="Chromosome 16"/>
</dbReference>
<dbReference type="PROSITE" id="PS50871">
    <property type="entry name" value="C1Q"/>
    <property type="match status" value="1"/>
</dbReference>
<dbReference type="PANTHER" id="PTHR22923:SF102">
    <property type="entry name" value="CEREBELLIN 13-RELATED"/>
    <property type="match status" value="1"/>
</dbReference>
<organism evidence="6 8">
    <name type="scientific">Mya arenaria</name>
    <name type="common">Soft-shell clam</name>
    <dbReference type="NCBI Taxonomy" id="6604"/>
    <lineage>
        <taxon>Eukaryota</taxon>
        <taxon>Metazoa</taxon>
        <taxon>Spiralia</taxon>
        <taxon>Lophotrochozoa</taxon>
        <taxon>Mollusca</taxon>
        <taxon>Bivalvia</taxon>
        <taxon>Autobranchia</taxon>
        <taxon>Heteroconchia</taxon>
        <taxon>Euheterodonta</taxon>
        <taxon>Imparidentia</taxon>
        <taxon>Neoheterodontei</taxon>
        <taxon>Myida</taxon>
        <taxon>Myoidea</taxon>
        <taxon>Myidae</taxon>
        <taxon>Mya</taxon>
    </lineage>
</organism>
<accession>A0ABY7FBE6</accession>
<comment type="subcellular location">
    <subcellularLocation>
        <location evidence="1">Secreted</location>
    </subcellularLocation>
</comment>
<dbReference type="Pfam" id="PF00386">
    <property type="entry name" value="C1q"/>
    <property type="match status" value="1"/>
</dbReference>
<dbReference type="EMBL" id="CP111022">
    <property type="protein sequence ID" value="WAR19492.1"/>
    <property type="molecule type" value="Genomic_DNA"/>
</dbReference>
<dbReference type="InterPro" id="IPR050822">
    <property type="entry name" value="Cerebellin_Synaptic_Org"/>
</dbReference>
<feature type="coiled-coil region" evidence="4">
    <location>
        <begin position="23"/>
        <end position="50"/>
    </location>
</feature>
<evidence type="ECO:0000256" key="3">
    <source>
        <dbReference type="ARBA" id="ARBA00022729"/>
    </source>
</evidence>
<dbReference type="InterPro" id="IPR001073">
    <property type="entry name" value="C1q_dom"/>
</dbReference>
<dbReference type="SUPFAM" id="SSF49842">
    <property type="entry name" value="TNF-like"/>
    <property type="match status" value="1"/>
</dbReference>
<reference evidence="6" key="1">
    <citation type="submission" date="2022-11" db="EMBL/GenBank/DDBJ databases">
        <title>Centuries of genome instability and evolution in soft-shell clam transmissible cancer (bioRxiv).</title>
        <authorList>
            <person name="Hart S.F.M."/>
            <person name="Yonemitsu M.A."/>
            <person name="Giersch R.M."/>
            <person name="Beal B.F."/>
            <person name="Arriagada G."/>
            <person name="Davis B.W."/>
            <person name="Ostrander E.A."/>
            <person name="Goff S.P."/>
            <person name="Metzger M.J."/>
        </authorList>
    </citation>
    <scope>NUCLEOTIDE SEQUENCE</scope>
    <source>
        <strain evidence="6">MELC-2E11</strain>
        <tissue evidence="6">Siphon/mantle</tissue>
    </source>
</reference>
<dbReference type="PANTHER" id="PTHR22923">
    <property type="entry name" value="CEREBELLIN-RELATED"/>
    <property type="match status" value="1"/>
</dbReference>
<dbReference type="SMART" id="SM00110">
    <property type="entry name" value="C1Q"/>
    <property type="match status" value="1"/>
</dbReference>
<evidence type="ECO:0000256" key="4">
    <source>
        <dbReference type="SAM" id="Coils"/>
    </source>
</evidence>
<keyword evidence="2" id="KW-0964">Secreted</keyword>
<keyword evidence="4" id="KW-0175">Coiled coil</keyword>
<dbReference type="Proteomes" id="UP001164746">
    <property type="component" value="Chromosome 11"/>
</dbReference>
<evidence type="ECO:0000313" key="7">
    <source>
        <dbReference type="EMBL" id="WAR29205.1"/>
    </source>
</evidence>
<dbReference type="Gene3D" id="2.60.120.40">
    <property type="match status" value="1"/>
</dbReference>
<evidence type="ECO:0000256" key="2">
    <source>
        <dbReference type="ARBA" id="ARBA00022525"/>
    </source>
</evidence>
<dbReference type="EMBL" id="CP111027">
    <property type="protein sequence ID" value="WAR29205.1"/>
    <property type="molecule type" value="Genomic_DNA"/>
</dbReference>
<name>A0ABY7FBE6_MYAAR</name>
<keyword evidence="3" id="KW-0732">Signal</keyword>